<dbReference type="Proteomes" id="UP000197138">
    <property type="component" value="Unassembled WGS sequence"/>
</dbReference>
<feature type="compositionally biased region" description="Low complexity" evidence="1">
    <location>
        <begin position="615"/>
        <end position="626"/>
    </location>
</feature>
<feature type="region of interest" description="Disordered" evidence="1">
    <location>
        <begin position="558"/>
        <end position="577"/>
    </location>
</feature>
<dbReference type="Pfam" id="PF14309">
    <property type="entry name" value="DUF4378"/>
    <property type="match status" value="1"/>
</dbReference>
<feature type="compositionally biased region" description="Polar residues" evidence="1">
    <location>
        <begin position="521"/>
        <end position="542"/>
    </location>
</feature>
<accession>A0A218VUS2</accession>
<evidence type="ECO:0000313" key="4">
    <source>
        <dbReference type="EMBL" id="OWM64245.1"/>
    </source>
</evidence>
<dbReference type="AlphaFoldDB" id="A0A218VUS2"/>
<dbReference type="InterPro" id="IPR022212">
    <property type="entry name" value="DUF3741"/>
</dbReference>
<protein>
    <recommendedName>
        <fullName evidence="6">DUF4378 domain-containing protein</fullName>
    </recommendedName>
</protein>
<feature type="region of interest" description="Disordered" evidence="1">
    <location>
        <begin position="502"/>
        <end position="549"/>
    </location>
</feature>
<evidence type="ECO:0000259" key="2">
    <source>
        <dbReference type="Pfam" id="PF12552"/>
    </source>
</evidence>
<feature type="region of interest" description="Disordered" evidence="1">
    <location>
        <begin position="100"/>
        <end position="154"/>
    </location>
</feature>
<feature type="region of interest" description="Disordered" evidence="1">
    <location>
        <begin position="285"/>
        <end position="355"/>
    </location>
</feature>
<feature type="compositionally biased region" description="Basic residues" evidence="1">
    <location>
        <begin position="123"/>
        <end position="137"/>
    </location>
</feature>
<feature type="compositionally biased region" description="Basic residues" evidence="1">
    <location>
        <begin position="295"/>
        <end position="306"/>
    </location>
</feature>
<evidence type="ECO:0000313" key="5">
    <source>
        <dbReference type="Proteomes" id="UP000197138"/>
    </source>
</evidence>
<organism evidence="4 5">
    <name type="scientific">Punica granatum</name>
    <name type="common">Pomegranate</name>
    <dbReference type="NCBI Taxonomy" id="22663"/>
    <lineage>
        <taxon>Eukaryota</taxon>
        <taxon>Viridiplantae</taxon>
        <taxon>Streptophyta</taxon>
        <taxon>Embryophyta</taxon>
        <taxon>Tracheophyta</taxon>
        <taxon>Spermatophyta</taxon>
        <taxon>Magnoliopsida</taxon>
        <taxon>eudicotyledons</taxon>
        <taxon>Gunneridae</taxon>
        <taxon>Pentapetalae</taxon>
        <taxon>rosids</taxon>
        <taxon>malvids</taxon>
        <taxon>Myrtales</taxon>
        <taxon>Lythraceae</taxon>
        <taxon>Punica</taxon>
    </lineage>
</organism>
<evidence type="ECO:0000256" key="1">
    <source>
        <dbReference type="SAM" id="MobiDB-lite"/>
    </source>
</evidence>
<dbReference type="EMBL" id="MTKT01005815">
    <property type="protein sequence ID" value="OWM64245.1"/>
    <property type="molecule type" value="Genomic_DNA"/>
</dbReference>
<comment type="caution">
    <text evidence="4">The sequence shown here is derived from an EMBL/GenBank/DDBJ whole genome shotgun (WGS) entry which is preliminary data.</text>
</comment>
<feature type="domain" description="DUF3741" evidence="2">
    <location>
        <begin position="227"/>
        <end position="266"/>
    </location>
</feature>
<feature type="compositionally biased region" description="Basic and acidic residues" evidence="1">
    <location>
        <begin position="111"/>
        <end position="122"/>
    </location>
</feature>
<sequence length="883" mass="99885">MTKPSQRRPVRYDQSGCMWGLISILDFRHGSRSTRRLLADKRRAMRQTFDEGDSGDKPKLLTDVEENLQSNLGGEESTVLAGADVPANKPSVKTLIEEEMVSEQHTGTKPSDSKLHNEQHEDRKKKKKNRKRSKRNSRGSFDMDVGDLNDGHESLNSSRCPCNHTPDEGLANKQNGNDIVLEEFCNHINQRGISEVSLELKRKDSDLDVKEKLREAIKEFISREVAKEKNLVENGRINFSKEVVDALQIPNLNEESFLKLLQDPTSFPMKSTEALDSCKDDKLNDSEELVNNNHNSKHRKLFRRQVKSPETKPQKKGHKGPDSDTIVILKPGPSTLKSCETEGGPDSISDSSRRQQAERARSYLFLEEIKRRWKNVMGKEQNSDTVVKRPSFRYGGENPGKKSPSKDHFYIEKIAKPRDLKVSTESGTVGSSKQRVPDIYIEARRHLSEMLNYGHEEANSSSGAKSPKTLARILALSEFNSPVPSPGRNWERSFVMAQRRFSGHNNNQSEKFDENAEQQMEENNGSCLKDSMQNAETEPSNVETRDVEDDLSAARKDMASDANAGDMITSNEITQEECRGIAPTYECIERASGTSKQDEETENPETESLRGNQLPSSSFESPPSSSITKTVNASEILGDKPERPSPVSVLEPLFTEEDLSPARTAVRSVKLPIEQLEIKFEDGDNFTPKKRGNVSKSRTEAEEEEETLILYIRSVLRACGLNWNELYLKSQSSDELLEPSSYGEADFFCNCPQYDQNLVFDCINEVLLEVCDDYFRFCPRVSFVKPIIRPIPDLKDAIHEVWERVRWHLLLMPQPQTLDQIVRRDMAKGDKWMDLRPDTESIGFETGDEILDDLIEDYVGESLESLYASSFAEVIESGDNTGL</sequence>
<feature type="domain" description="DUF4378" evidence="3">
    <location>
        <begin position="711"/>
        <end position="857"/>
    </location>
</feature>
<feature type="region of interest" description="Disordered" evidence="1">
    <location>
        <begin position="589"/>
        <end position="645"/>
    </location>
</feature>
<evidence type="ECO:0000259" key="3">
    <source>
        <dbReference type="Pfam" id="PF14309"/>
    </source>
</evidence>
<reference evidence="5" key="1">
    <citation type="journal article" date="2017" name="Plant J.">
        <title>The pomegranate (Punica granatum L.) genome and the genomics of punicalagin biosynthesis.</title>
        <authorList>
            <person name="Qin G."/>
            <person name="Xu C."/>
            <person name="Ming R."/>
            <person name="Tang H."/>
            <person name="Guyot R."/>
            <person name="Kramer E.M."/>
            <person name="Hu Y."/>
            <person name="Yi X."/>
            <person name="Qi Y."/>
            <person name="Xu X."/>
            <person name="Gao Z."/>
            <person name="Pan H."/>
            <person name="Jian J."/>
            <person name="Tian Y."/>
            <person name="Yue Z."/>
            <person name="Xu Y."/>
        </authorList>
    </citation>
    <scope>NUCLEOTIDE SEQUENCE [LARGE SCALE GENOMIC DNA]</scope>
    <source>
        <strain evidence="5">cv. Dabenzi</strain>
    </source>
</reference>
<evidence type="ECO:0008006" key="6">
    <source>
        <dbReference type="Google" id="ProtNLM"/>
    </source>
</evidence>
<dbReference type="Pfam" id="PF12552">
    <property type="entry name" value="DUF3741"/>
    <property type="match status" value="1"/>
</dbReference>
<dbReference type="InterPro" id="IPR025486">
    <property type="entry name" value="DUF4378"/>
</dbReference>
<dbReference type="PANTHER" id="PTHR47212">
    <property type="entry name" value="ADHESIN-LIKE PROTEIN, PUTATIVE (DUF3741)-RELATED"/>
    <property type="match status" value="1"/>
</dbReference>
<name>A0A218VUS2_PUNGR</name>
<dbReference type="PANTHER" id="PTHR47212:SF4">
    <property type="entry name" value="ADHESIN-LIKE PROTEIN, PUTATIVE (DUF3741)-RELATED"/>
    <property type="match status" value="1"/>
</dbReference>
<proteinExistence type="predicted"/>
<gene>
    <name evidence="4" type="ORF">CDL15_Pgr018817</name>
</gene>